<keyword evidence="1" id="KW-0812">Transmembrane</keyword>
<dbReference type="InterPro" id="IPR046735">
    <property type="entry name" value="PA2779-like"/>
</dbReference>
<sequence length="131" mass="14255">MKIFRHVSNSFNRSITALIVCVFISMGFVSTVQAAIVSTHDLASASIKQQARDNVKISLQRIDIQQQLTSMGVKPDLVLSRVDSMSNAEIQQLSGLIEQKPAGSGIIGLLGFILVVLLITDLLNLTNVYNI</sequence>
<proteinExistence type="predicted"/>
<keyword evidence="1" id="KW-0472">Membrane</keyword>
<gene>
    <name evidence="2" type="ORF">MNBD_GAMMA22-1990</name>
</gene>
<reference evidence="2" key="1">
    <citation type="submission" date="2018-06" db="EMBL/GenBank/DDBJ databases">
        <authorList>
            <person name="Zhirakovskaya E."/>
        </authorList>
    </citation>
    <scope>NUCLEOTIDE SEQUENCE</scope>
</reference>
<organism evidence="2">
    <name type="scientific">hydrothermal vent metagenome</name>
    <dbReference type="NCBI Taxonomy" id="652676"/>
    <lineage>
        <taxon>unclassified sequences</taxon>
        <taxon>metagenomes</taxon>
        <taxon>ecological metagenomes</taxon>
    </lineage>
</organism>
<name>A0A3B1ATJ8_9ZZZZ</name>
<evidence type="ECO:0008006" key="3">
    <source>
        <dbReference type="Google" id="ProtNLM"/>
    </source>
</evidence>
<dbReference type="Pfam" id="PF20332">
    <property type="entry name" value="DUF6627"/>
    <property type="match status" value="1"/>
</dbReference>
<dbReference type="PIRSF" id="PIRSF029543">
    <property type="entry name" value="UCP029543"/>
    <property type="match status" value="1"/>
</dbReference>
<dbReference type="EMBL" id="UOFS01000049">
    <property type="protein sequence ID" value="VAX01530.1"/>
    <property type="molecule type" value="Genomic_DNA"/>
</dbReference>
<dbReference type="InterPro" id="IPR016924">
    <property type="entry name" value="UCP029543"/>
</dbReference>
<dbReference type="AlphaFoldDB" id="A0A3B1ATJ8"/>
<dbReference type="NCBIfam" id="NF033919">
    <property type="entry name" value="PA2779_fam"/>
    <property type="match status" value="1"/>
</dbReference>
<keyword evidence="1" id="KW-1133">Transmembrane helix</keyword>
<evidence type="ECO:0000256" key="1">
    <source>
        <dbReference type="SAM" id="Phobius"/>
    </source>
</evidence>
<evidence type="ECO:0000313" key="2">
    <source>
        <dbReference type="EMBL" id="VAX01530.1"/>
    </source>
</evidence>
<accession>A0A3B1ATJ8</accession>
<feature type="transmembrane region" description="Helical" evidence="1">
    <location>
        <begin position="102"/>
        <end position="123"/>
    </location>
</feature>
<protein>
    <recommendedName>
        <fullName evidence="3">PA2779 family protein</fullName>
    </recommendedName>
</protein>